<feature type="transmembrane region" description="Helical" evidence="1">
    <location>
        <begin position="56"/>
        <end position="79"/>
    </location>
</feature>
<dbReference type="Proteomes" id="UP000464657">
    <property type="component" value="Chromosome"/>
</dbReference>
<accession>A0A7L4ZKY0</accession>
<gene>
    <name evidence="2" type="ORF">IMCC3317_26440</name>
</gene>
<feature type="transmembrane region" description="Helical" evidence="1">
    <location>
        <begin position="27"/>
        <end position="49"/>
    </location>
</feature>
<dbReference type="AlphaFoldDB" id="A0A7L4ZKY0"/>
<keyword evidence="1" id="KW-1133">Transmembrane helix</keyword>
<dbReference type="KEGG" id="kan:IMCC3317_26440"/>
<proteinExistence type="predicted"/>
<name>A0A7L4ZKY0_9FLAO</name>
<evidence type="ECO:0000313" key="3">
    <source>
        <dbReference type="Proteomes" id="UP000464657"/>
    </source>
</evidence>
<protein>
    <recommendedName>
        <fullName evidence="4">Permease</fullName>
    </recommendedName>
</protein>
<dbReference type="RefSeq" id="WP_160129906.1">
    <property type="nucleotide sequence ID" value="NZ_CP019288.1"/>
</dbReference>
<dbReference type="EMBL" id="CP019288">
    <property type="protein sequence ID" value="QHI37265.1"/>
    <property type="molecule type" value="Genomic_DNA"/>
</dbReference>
<sequence>MSISLLFFAPILLIGVGYYFDYKDNPAVFMSNLKGGMLYFLALFLFIAIQKVVFGVGLLLLVLQVAVFIIGSFLIKFLIQKGK</sequence>
<evidence type="ECO:0000256" key="1">
    <source>
        <dbReference type="SAM" id="Phobius"/>
    </source>
</evidence>
<evidence type="ECO:0008006" key="4">
    <source>
        <dbReference type="Google" id="ProtNLM"/>
    </source>
</evidence>
<dbReference type="OrthoDB" id="1453527at2"/>
<keyword evidence="1" id="KW-0812">Transmembrane</keyword>
<evidence type="ECO:0000313" key="2">
    <source>
        <dbReference type="EMBL" id="QHI37265.1"/>
    </source>
</evidence>
<keyword evidence="3" id="KW-1185">Reference proteome</keyword>
<reference evidence="2 3" key="1">
    <citation type="journal article" date="2013" name="Int. J. Syst. Evol. Microbiol.">
        <title>Kordia antarctica sp. nov., isolated from Antarctic seawater.</title>
        <authorList>
            <person name="Baek K."/>
            <person name="Choi A."/>
            <person name="Kang I."/>
            <person name="Lee K."/>
            <person name="Cho J.C."/>
        </authorList>
    </citation>
    <scope>NUCLEOTIDE SEQUENCE [LARGE SCALE GENOMIC DNA]</scope>
    <source>
        <strain evidence="2 3">IMCC3317</strain>
    </source>
</reference>
<organism evidence="2 3">
    <name type="scientific">Kordia antarctica</name>
    <dbReference type="NCBI Taxonomy" id="1218801"/>
    <lineage>
        <taxon>Bacteria</taxon>
        <taxon>Pseudomonadati</taxon>
        <taxon>Bacteroidota</taxon>
        <taxon>Flavobacteriia</taxon>
        <taxon>Flavobacteriales</taxon>
        <taxon>Flavobacteriaceae</taxon>
        <taxon>Kordia</taxon>
    </lineage>
</organism>
<keyword evidence="1" id="KW-0472">Membrane</keyword>